<evidence type="ECO:0000256" key="1">
    <source>
        <dbReference type="SAM" id="MobiDB-lite"/>
    </source>
</evidence>
<sequence>MLVSSFSVKVPTMEGDSVEVPSTRSSTRKPRSYHQGGIATAGVAPLGRRRPTTATRSAILAPAVVTVLHYQWGGCALPTRPDKAQRRRRLERNSLSMSLLIIDRETGGFLASRFLVSFSFLVIFRIRFGPDPRNPCTLT</sequence>
<dbReference type="AlphaFoldDB" id="A0A834IFF8"/>
<dbReference type="Proteomes" id="UP000625711">
    <property type="component" value="Unassembled WGS sequence"/>
</dbReference>
<organism evidence="2 3">
    <name type="scientific">Rhynchophorus ferrugineus</name>
    <name type="common">Red palm weevil</name>
    <name type="synonym">Curculio ferrugineus</name>
    <dbReference type="NCBI Taxonomy" id="354439"/>
    <lineage>
        <taxon>Eukaryota</taxon>
        <taxon>Metazoa</taxon>
        <taxon>Ecdysozoa</taxon>
        <taxon>Arthropoda</taxon>
        <taxon>Hexapoda</taxon>
        <taxon>Insecta</taxon>
        <taxon>Pterygota</taxon>
        <taxon>Neoptera</taxon>
        <taxon>Endopterygota</taxon>
        <taxon>Coleoptera</taxon>
        <taxon>Polyphaga</taxon>
        <taxon>Cucujiformia</taxon>
        <taxon>Curculionidae</taxon>
        <taxon>Dryophthorinae</taxon>
        <taxon>Rhynchophorus</taxon>
    </lineage>
</organism>
<name>A0A834IFF8_RHYFE</name>
<proteinExistence type="predicted"/>
<evidence type="ECO:0000313" key="3">
    <source>
        <dbReference type="Proteomes" id="UP000625711"/>
    </source>
</evidence>
<gene>
    <name evidence="2" type="ORF">GWI33_006653</name>
</gene>
<feature type="region of interest" description="Disordered" evidence="1">
    <location>
        <begin position="13"/>
        <end position="38"/>
    </location>
</feature>
<evidence type="ECO:0000313" key="2">
    <source>
        <dbReference type="EMBL" id="KAF7279845.1"/>
    </source>
</evidence>
<comment type="caution">
    <text evidence="2">The sequence shown here is derived from an EMBL/GenBank/DDBJ whole genome shotgun (WGS) entry which is preliminary data.</text>
</comment>
<protein>
    <submittedName>
        <fullName evidence="2">Uncharacterized protein</fullName>
    </submittedName>
</protein>
<dbReference type="EMBL" id="JAACXV010000335">
    <property type="protein sequence ID" value="KAF7279845.1"/>
    <property type="molecule type" value="Genomic_DNA"/>
</dbReference>
<accession>A0A834IFF8</accession>
<keyword evidence="3" id="KW-1185">Reference proteome</keyword>
<reference evidence="2" key="1">
    <citation type="submission" date="2020-08" db="EMBL/GenBank/DDBJ databases">
        <title>Genome sequencing and assembly of the red palm weevil Rhynchophorus ferrugineus.</title>
        <authorList>
            <person name="Dias G.B."/>
            <person name="Bergman C.M."/>
            <person name="Manee M."/>
        </authorList>
    </citation>
    <scope>NUCLEOTIDE SEQUENCE</scope>
    <source>
        <strain evidence="2">AA-2017</strain>
        <tissue evidence="2">Whole larva</tissue>
    </source>
</reference>